<dbReference type="EMBL" id="GBRH01230290">
    <property type="protein sequence ID" value="JAD67605.1"/>
    <property type="molecule type" value="Transcribed_RNA"/>
</dbReference>
<evidence type="ECO:0000313" key="1">
    <source>
        <dbReference type="EMBL" id="JAD67605.1"/>
    </source>
</evidence>
<proteinExistence type="predicted"/>
<reference evidence="1" key="2">
    <citation type="journal article" date="2015" name="Data Brief">
        <title>Shoot transcriptome of the giant reed, Arundo donax.</title>
        <authorList>
            <person name="Barrero R.A."/>
            <person name="Guerrero F.D."/>
            <person name="Moolhuijzen P."/>
            <person name="Goolsby J.A."/>
            <person name="Tidwell J."/>
            <person name="Bellgard S.E."/>
            <person name="Bellgard M.I."/>
        </authorList>
    </citation>
    <scope>NUCLEOTIDE SEQUENCE</scope>
    <source>
        <tissue evidence="1">Shoot tissue taken approximately 20 cm above the soil surface</tissue>
    </source>
</reference>
<name>A0A0A9C2N7_ARUDO</name>
<dbReference type="AlphaFoldDB" id="A0A0A9C2N7"/>
<accession>A0A0A9C2N7</accession>
<sequence length="36" mass="4246">METQFCKHTTDETKSHMRLSLIMFTGMWSLNNSPQN</sequence>
<protein>
    <submittedName>
        <fullName evidence="1">Uncharacterized protein</fullName>
    </submittedName>
</protein>
<organism evidence="1">
    <name type="scientific">Arundo donax</name>
    <name type="common">Giant reed</name>
    <name type="synonym">Donax arundinaceus</name>
    <dbReference type="NCBI Taxonomy" id="35708"/>
    <lineage>
        <taxon>Eukaryota</taxon>
        <taxon>Viridiplantae</taxon>
        <taxon>Streptophyta</taxon>
        <taxon>Embryophyta</taxon>
        <taxon>Tracheophyta</taxon>
        <taxon>Spermatophyta</taxon>
        <taxon>Magnoliopsida</taxon>
        <taxon>Liliopsida</taxon>
        <taxon>Poales</taxon>
        <taxon>Poaceae</taxon>
        <taxon>PACMAD clade</taxon>
        <taxon>Arundinoideae</taxon>
        <taxon>Arundineae</taxon>
        <taxon>Arundo</taxon>
    </lineage>
</organism>
<reference evidence="1" key="1">
    <citation type="submission" date="2014-09" db="EMBL/GenBank/DDBJ databases">
        <authorList>
            <person name="Magalhaes I.L.F."/>
            <person name="Oliveira U."/>
            <person name="Santos F.R."/>
            <person name="Vidigal T.H.D.A."/>
            <person name="Brescovit A.D."/>
            <person name="Santos A.J."/>
        </authorList>
    </citation>
    <scope>NUCLEOTIDE SEQUENCE</scope>
    <source>
        <tissue evidence="1">Shoot tissue taken approximately 20 cm above the soil surface</tissue>
    </source>
</reference>